<protein>
    <submittedName>
        <fullName evidence="1">Uncharacterized protein</fullName>
    </submittedName>
</protein>
<proteinExistence type="predicted"/>
<organism evidence="1">
    <name type="scientific">gut metagenome</name>
    <dbReference type="NCBI Taxonomy" id="749906"/>
    <lineage>
        <taxon>unclassified sequences</taxon>
        <taxon>metagenomes</taxon>
        <taxon>organismal metagenomes</taxon>
    </lineage>
</organism>
<sequence>MFVFEKVKKRMFSVVQHSQKFLYVNKKNSSSQILENRVKK</sequence>
<gene>
    <name evidence="1" type="ORF">EVA_06275</name>
</gene>
<evidence type="ECO:0000313" key="1">
    <source>
        <dbReference type="EMBL" id="EJX05614.1"/>
    </source>
</evidence>
<reference evidence="1" key="1">
    <citation type="journal article" date="2012" name="PLoS ONE">
        <title>Gene sets for utilization of primary and secondary nutrition supplies in the distal gut of endangered iberian lynx.</title>
        <authorList>
            <person name="Alcaide M."/>
            <person name="Messina E."/>
            <person name="Richter M."/>
            <person name="Bargiela R."/>
            <person name="Peplies J."/>
            <person name="Huws S.A."/>
            <person name="Newbold C.J."/>
            <person name="Golyshin P.N."/>
            <person name="Simon M.A."/>
            <person name="Lopez G."/>
            <person name="Yakimov M.M."/>
            <person name="Ferrer M."/>
        </authorList>
    </citation>
    <scope>NUCLEOTIDE SEQUENCE</scope>
</reference>
<accession>J9GFB4</accession>
<comment type="caution">
    <text evidence="1">The sequence shown here is derived from an EMBL/GenBank/DDBJ whole genome shotgun (WGS) entry which is preliminary data.</text>
</comment>
<name>J9GFB4_9ZZZZ</name>
<dbReference type="AlphaFoldDB" id="J9GFB4"/>
<dbReference type="EMBL" id="AMCI01001416">
    <property type="protein sequence ID" value="EJX05614.1"/>
    <property type="molecule type" value="Genomic_DNA"/>
</dbReference>